<organism evidence="1 2">
    <name type="scientific">Eumeta variegata</name>
    <name type="common">Bagworm moth</name>
    <name type="synonym">Eumeta japonica</name>
    <dbReference type="NCBI Taxonomy" id="151549"/>
    <lineage>
        <taxon>Eukaryota</taxon>
        <taxon>Metazoa</taxon>
        <taxon>Ecdysozoa</taxon>
        <taxon>Arthropoda</taxon>
        <taxon>Hexapoda</taxon>
        <taxon>Insecta</taxon>
        <taxon>Pterygota</taxon>
        <taxon>Neoptera</taxon>
        <taxon>Endopterygota</taxon>
        <taxon>Lepidoptera</taxon>
        <taxon>Glossata</taxon>
        <taxon>Ditrysia</taxon>
        <taxon>Tineoidea</taxon>
        <taxon>Psychidae</taxon>
        <taxon>Oiketicinae</taxon>
        <taxon>Eumeta</taxon>
    </lineage>
</organism>
<keyword evidence="2" id="KW-1185">Reference proteome</keyword>
<comment type="caution">
    <text evidence="1">The sequence shown here is derived from an EMBL/GenBank/DDBJ whole genome shotgun (WGS) entry which is preliminary data.</text>
</comment>
<reference evidence="1 2" key="1">
    <citation type="journal article" date="2019" name="Commun. Biol.">
        <title>The bagworm genome reveals a unique fibroin gene that provides high tensile strength.</title>
        <authorList>
            <person name="Kono N."/>
            <person name="Nakamura H."/>
            <person name="Ohtoshi R."/>
            <person name="Tomita M."/>
            <person name="Numata K."/>
            <person name="Arakawa K."/>
        </authorList>
    </citation>
    <scope>NUCLEOTIDE SEQUENCE [LARGE SCALE GENOMIC DNA]</scope>
</reference>
<proteinExistence type="predicted"/>
<dbReference type="EMBL" id="BGZK01001609">
    <property type="protein sequence ID" value="GBP83213.1"/>
    <property type="molecule type" value="Genomic_DNA"/>
</dbReference>
<dbReference type="AlphaFoldDB" id="A0A4C1Z7V0"/>
<accession>A0A4C1Z7V0</accession>
<dbReference type="Proteomes" id="UP000299102">
    <property type="component" value="Unassembled WGS sequence"/>
</dbReference>
<evidence type="ECO:0000313" key="2">
    <source>
        <dbReference type="Proteomes" id="UP000299102"/>
    </source>
</evidence>
<gene>
    <name evidence="1" type="ORF">EVAR_66764_1</name>
</gene>
<name>A0A4C1Z7V0_EUMVA</name>
<sequence>MSGRRRARPDLLTLIDCLFLMPDARSPSRAHAQWCVPRGYVGFALAPATKMNNSDYSAVVISRLRSSALYHPFNLVCYCASVFLQAAFHSVRVHACMSVFDAPQCSSCGHS</sequence>
<evidence type="ECO:0000313" key="1">
    <source>
        <dbReference type="EMBL" id="GBP83213.1"/>
    </source>
</evidence>
<protein>
    <submittedName>
        <fullName evidence="1">Uncharacterized protein</fullName>
    </submittedName>
</protein>